<evidence type="ECO:0000313" key="4">
    <source>
        <dbReference type="Proteomes" id="UP000593802"/>
    </source>
</evidence>
<dbReference type="EMBL" id="AP023366">
    <property type="protein sequence ID" value="BCJ86415.1"/>
    <property type="molecule type" value="Genomic_DNA"/>
</dbReference>
<dbReference type="Proteomes" id="UP000593802">
    <property type="component" value="Chromosome"/>
</dbReference>
<evidence type="ECO:0008006" key="5">
    <source>
        <dbReference type="Google" id="ProtNLM"/>
    </source>
</evidence>
<evidence type="ECO:0000256" key="1">
    <source>
        <dbReference type="SAM" id="MobiDB-lite"/>
    </source>
</evidence>
<evidence type="ECO:0000256" key="2">
    <source>
        <dbReference type="SAM" id="Phobius"/>
    </source>
</evidence>
<accession>A0A7I8D8K7</accession>
<dbReference type="RefSeq" id="WP_200760422.1">
    <property type="nucleotide sequence ID" value="NZ_AP023366.1"/>
</dbReference>
<evidence type="ECO:0000313" key="3">
    <source>
        <dbReference type="EMBL" id="BCJ86415.1"/>
    </source>
</evidence>
<keyword evidence="2" id="KW-0472">Membrane</keyword>
<dbReference type="Pfam" id="PF10066">
    <property type="entry name" value="DUF2304"/>
    <property type="match status" value="1"/>
</dbReference>
<feature type="transmembrane region" description="Helical" evidence="2">
    <location>
        <begin position="66"/>
        <end position="87"/>
    </location>
</feature>
<gene>
    <name evidence="3" type="ORF">skT53_14000</name>
</gene>
<keyword evidence="4" id="KW-1185">Reference proteome</keyword>
<feature type="region of interest" description="Disordered" evidence="1">
    <location>
        <begin position="112"/>
        <end position="142"/>
    </location>
</feature>
<sequence>MTVYLFSLLFSVGFIVVVLDLVRRQRLKEQYSLLWLLVGIGLLVVSSNTVVLEWTARMLDIKYAPAVLFLLGLIFCFALILHLTVVISRLSDRVLRLTQELTVLKAEQENQPQSTIQQTTTQQSTIHPETAAHANGERTAGI</sequence>
<feature type="transmembrane region" description="Helical" evidence="2">
    <location>
        <begin position="6"/>
        <end position="22"/>
    </location>
</feature>
<dbReference type="KEGG" id="eff:skT53_14000"/>
<keyword evidence="2" id="KW-1133">Transmembrane helix</keyword>
<dbReference type="AlphaFoldDB" id="A0A7I8D8K7"/>
<feature type="compositionally biased region" description="Low complexity" evidence="1">
    <location>
        <begin position="113"/>
        <end position="126"/>
    </location>
</feature>
<dbReference type="InterPro" id="IPR019277">
    <property type="entry name" value="DUF2304"/>
</dbReference>
<proteinExistence type="predicted"/>
<keyword evidence="2" id="KW-0812">Transmembrane</keyword>
<feature type="transmembrane region" description="Helical" evidence="2">
    <location>
        <begin position="34"/>
        <end position="54"/>
    </location>
</feature>
<protein>
    <recommendedName>
        <fullName evidence="5">DUF2304 domain-containing protein</fullName>
    </recommendedName>
</protein>
<name>A0A7I8D8K7_9BACL</name>
<organism evidence="3 4">
    <name type="scientific">Effusibacillus dendaii</name>
    <dbReference type="NCBI Taxonomy" id="2743772"/>
    <lineage>
        <taxon>Bacteria</taxon>
        <taxon>Bacillati</taxon>
        <taxon>Bacillota</taxon>
        <taxon>Bacilli</taxon>
        <taxon>Bacillales</taxon>
        <taxon>Alicyclobacillaceae</taxon>
        <taxon>Effusibacillus</taxon>
    </lineage>
</organism>
<reference evidence="3 4" key="1">
    <citation type="submission" date="2020-08" db="EMBL/GenBank/DDBJ databases">
        <title>Complete Genome Sequence of Effusibacillus dendaii Strain skT53, Isolated from Farmland soil.</title>
        <authorList>
            <person name="Konishi T."/>
            <person name="Kawasaki H."/>
        </authorList>
    </citation>
    <scope>NUCLEOTIDE SEQUENCE [LARGE SCALE GENOMIC DNA]</scope>
    <source>
        <strain evidence="4">skT53</strain>
    </source>
</reference>